<evidence type="ECO:0000259" key="1">
    <source>
        <dbReference type="Pfam" id="PF13625"/>
    </source>
</evidence>
<name>A0A5C5BCF7_9MICO</name>
<dbReference type="Proteomes" id="UP000313849">
    <property type="component" value="Unassembled WGS sequence"/>
</dbReference>
<dbReference type="OrthoDB" id="3415124at2"/>
<organism evidence="2 3">
    <name type="scientific">Miniimonas arenae</name>
    <dbReference type="NCBI Taxonomy" id="676201"/>
    <lineage>
        <taxon>Bacteria</taxon>
        <taxon>Bacillati</taxon>
        <taxon>Actinomycetota</taxon>
        <taxon>Actinomycetes</taxon>
        <taxon>Micrococcales</taxon>
        <taxon>Beutenbergiaceae</taxon>
        <taxon>Miniimonas</taxon>
    </lineage>
</organism>
<gene>
    <name evidence="2" type="ORF">FH969_10330</name>
</gene>
<protein>
    <recommendedName>
        <fullName evidence="1">Helicase XPB/Ssl2 N-terminal domain-containing protein</fullName>
    </recommendedName>
</protein>
<dbReference type="AlphaFoldDB" id="A0A5C5BCF7"/>
<dbReference type="InterPro" id="IPR032830">
    <property type="entry name" value="XPB/Ssl2_N"/>
</dbReference>
<proteinExistence type="predicted"/>
<reference evidence="2 3" key="1">
    <citation type="submission" date="2019-06" db="EMBL/GenBank/DDBJ databases">
        <title>Draft genome sequence of Miniimonas arenae KCTC 19750T isolated from sea sand.</title>
        <authorList>
            <person name="Park S.-J."/>
        </authorList>
    </citation>
    <scope>NUCLEOTIDE SEQUENCE [LARGE SCALE GENOMIC DNA]</scope>
    <source>
        <strain evidence="2 3">KCTC 19750</strain>
    </source>
</reference>
<accession>A0A5C5BCF7</accession>
<dbReference type="Pfam" id="PF13625">
    <property type="entry name" value="Helicase_C_3"/>
    <property type="match status" value="1"/>
</dbReference>
<dbReference type="EMBL" id="VENP01000037">
    <property type="protein sequence ID" value="TNU73655.1"/>
    <property type="molecule type" value="Genomic_DNA"/>
</dbReference>
<comment type="caution">
    <text evidence="2">The sequence shown here is derived from an EMBL/GenBank/DDBJ whole genome shotgun (WGS) entry which is preliminary data.</text>
</comment>
<evidence type="ECO:0000313" key="3">
    <source>
        <dbReference type="Proteomes" id="UP000313849"/>
    </source>
</evidence>
<evidence type="ECO:0000313" key="2">
    <source>
        <dbReference type="EMBL" id="TNU73655.1"/>
    </source>
</evidence>
<feature type="domain" description="Helicase XPB/Ssl2 N-terminal" evidence="1">
    <location>
        <begin position="379"/>
        <end position="490"/>
    </location>
</feature>
<sequence length="665" mass="67401">MPQARAPFPAGLAVGHVPTATSATSATPATPDGEPAVGPSARLLLDRLAWDGPVGTLPEAGSAAADAVGELLAAGLIVPQGAEAVLVPGAVALAARGGRTHRGVPGAPPLPSAHVIDPDSVTAEAGRAALDLARHLADLLEAWSEHPAPALRSGGVGIREMRRTRLALDVPEERANLLVELAAATGAVGRLVELEGTFWVPVATHERPQLSAGAADARGGDGVGGVGGPERAVDPAVAWAEAVLAWWASPRAFALVGTTAPDGARRAPLEPGLDRGWASDLRARVLAALAAWPAGAAPDAEAVVAHVAWSTPAAPPPVWAVASVLAEAEVLGLTGAGALAGTGRALLAVGPPSADDPEAALGALADALRNLLPPPVEEMLVQADLTAVVPGRPAPELAALLDASAETESRGGALTVRFTTASLARAIAAGHDAEDLLARLAAFSRTPLPQPLEYAVREAQRRHGGLRAGSAAAYLRAEDPTVLAVLLGEPGLGLRLIAPTVAVSPVPAGRLAQLLRALGRPVLVEGPDGDVVDVAGRPRASRPVAGLVVEHGPVRGAREVRGSPEVHDGERDLAEAVARLRHGQARASAGERDAADLLGRLREAARAGAEVMLAVAGPSGRVGHRRVIPLRVRDGVVIARDLARETDLTVAVHRVVAVEPVPPAG</sequence>
<keyword evidence="3" id="KW-1185">Reference proteome</keyword>